<proteinExistence type="predicted"/>
<keyword evidence="3" id="KW-1185">Reference proteome</keyword>
<protein>
    <submittedName>
        <fullName evidence="2">HlyD family efflux transporter periplasmic adaptor subunit</fullName>
    </submittedName>
</protein>
<name>A0A7K1UAN0_9BACT</name>
<gene>
    <name evidence="2" type="ORF">GO493_24460</name>
</gene>
<dbReference type="PRINTS" id="PR01490">
    <property type="entry name" value="RTXTOXIND"/>
</dbReference>
<keyword evidence="1" id="KW-0812">Transmembrane</keyword>
<evidence type="ECO:0000313" key="2">
    <source>
        <dbReference type="EMBL" id="MVT11441.1"/>
    </source>
</evidence>
<comment type="caution">
    <text evidence="2">The sequence shown here is derived from an EMBL/GenBank/DDBJ whole genome shotgun (WGS) entry which is preliminary data.</text>
</comment>
<keyword evidence="1" id="KW-0472">Membrane</keyword>
<organism evidence="2 3">
    <name type="scientific">Chitinophaga tropicalis</name>
    <dbReference type="NCBI Taxonomy" id="2683588"/>
    <lineage>
        <taxon>Bacteria</taxon>
        <taxon>Pseudomonadati</taxon>
        <taxon>Bacteroidota</taxon>
        <taxon>Chitinophagia</taxon>
        <taxon>Chitinophagales</taxon>
        <taxon>Chitinophagaceae</taxon>
        <taxon>Chitinophaga</taxon>
    </lineage>
</organism>
<feature type="transmembrane region" description="Helical" evidence="1">
    <location>
        <begin position="24"/>
        <end position="46"/>
    </location>
</feature>
<dbReference type="EMBL" id="WRXN01000013">
    <property type="protein sequence ID" value="MVT11441.1"/>
    <property type="molecule type" value="Genomic_DNA"/>
</dbReference>
<evidence type="ECO:0000256" key="1">
    <source>
        <dbReference type="SAM" id="Phobius"/>
    </source>
</evidence>
<dbReference type="PANTHER" id="PTHR30386:SF28">
    <property type="entry name" value="EXPORTED PROTEIN"/>
    <property type="match status" value="1"/>
</dbReference>
<dbReference type="AlphaFoldDB" id="A0A7K1UAN0"/>
<dbReference type="InterPro" id="IPR050739">
    <property type="entry name" value="MFP"/>
</dbReference>
<accession>A0A7K1UAN0</accession>
<evidence type="ECO:0000313" key="3">
    <source>
        <dbReference type="Proteomes" id="UP000461730"/>
    </source>
</evidence>
<dbReference type="RefSeq" id="WP_157308868.1">
    <property type="nucleotide sequence ID" value="NZ_WRXN01000013.1"/>
</dbReference>
<keyword evidence="1" id="KW-1133">Transmembrane helix</keyword>
<dbReference type="Proteomes" id="UP000461730">
    <property type="component" value="Unassembled WGS sequence"/>
</dbReference>
<sequence length="428" mass="48756">MPVQTYDLETEGIQEIMNHPPGWIVRWGATVITLVLFAFLLGAWFIRYPDIVSAKVVISYSNPPVKIVSRNNGIISSILAADGSRVEAGQPLLVLQSNAAFKDLQQVMDGVGKIDTARDLARSISNINFPRKVQLGDLQAEYSTLLKAVADYQFFIDNRFYVRKIEHLKKQISQYGDLNFSLDEQAALQNQKYNAGIANFTIDSMLFESKTIAAVEFNNSRQRILDQRIEGKNTRSVMIQNTLQQEEYRKNITDILQQQLQDDNTLQLRIKESIRRLQGQYDTWKENYLIKSPISGKAEFFQVWNEFQYINSGQGIMMITPSSVQYIAKGYVPLVGAGKIMKGQKVLIKLYAFPFEEFGMIESHVDNISSVAMDSLFAVNMKLPSPLITGANRRIPEQPQMLGVGEILTEDKSLLQRLFENIYKKWKE</sequence>
<reference evidence="2 3" key="1">
    <citation type="submission" date="2019-12" db="EMBL/GenBank/DDBJ databases">
        <title>Chitinophaga sp. strain ysch24 (GDMCC 1.1355), whole genome shotgun sequence.</title>
        <authorList>
            <person name="Zhang X."/>
        </authorList>
    </citation>
    <scope>NUCLEOTIDE SEQUENCE [LARGE SCALE GENOMIC DNA]</scope>
    <source>
        <strain evidence="3">ysch24</strain>
    </source>
</reference>
<dbReference type="PANTHER" id="PTHR30386">
    <property type="entry name" value="MEMBRANE FUSION SUBUNIT OF EMRAB-TOLC MULTIDRUG EFFLUX PUMP"/>
    <property type="match status" value="1"/>
</dbReference>